<evidence type="ECO:0000256" key="1">
    <source>
        <dbReference type="ARBA" id="ARBA00004123"/>
    </source>
</evidence>
<comment type="subcellular location">
    <subcellularLocation>
        <location evidence="1">Nucleus</location>
    </subcellularLocation>
</comment>
<evidence type="ECO:0000256" key="5">
    <source>
        <dbReference type="ARBA" id="ARBA00022618"/>
    </source>
</evidence>
<name>A0AAV6UTP0_9ARAC</name>
<sequence>MSGVSSTFSEHSFCTGFNEQFLKMFHRKPTRIELKVEDLQEYETMKKENEQKSSIEDKEGDITTEAVADEKTQKEIVAERIGYKPQPKDSI</sequence>
<evidence type="ECO:0000256" key="6">
    <source>
        <dbReference type="ARBA" id="ARBA00022776"/>
    </source>
</evidence>
<evidence type="ECO:0000256" key="10">
    <source>
        <dbReference type="ARBA" id="ARBA00023306"/>
    </source>
</evidence>
<keyword evidence="7" id="KW-0833">Ubl conjugation pathway</keyword>
<evidence type="ECO:0000256" key="2">
    <source>
        <dbReference type="ARBA" id="ARBA00004906"/>
    </source>
</evidence>
<keyword evidence="5" id="KW-0132">Cell division</keyword>
<organism evidence="13 14">
    <name type="scientific">Oedothorax gibbosus</name>
    <dbReference type="NCBI Taxonomy" id="931172"/>
    <lineage>
        <taxon>Eukaryota</taxon>
        <taxon>Metazoa</taxon>
        <taxon>Ecdysozoa</taxon>
        <taxon>Arthropoda</taxon>
        <taxon>Chelicerata</taxon>
        <taxon>Arachnida</taxon>
        <taxon>Araneae</taxon>
        <taxon>Araneomorphae</taxon>
        <taxon>Entelegynae</taxon>
        <taxon>Araneoidea</taxon>
        <taxon>Linyphiidae</taxon>
        <taxon>Erigoninae</taxon>
        <taxon>Oedothorax</taxon>
    </lineage>
</organism>
<dbReference type="Pfam" id="PF10471">
    <property type="entry name" value="ANAPC_CDC26"/>
    <property type="match status" value="1"/>
</dbReference>
<feature type="region of interest" description="Disordered" evidence="12">
    <location>
        <begin position="45"/>
        <end position="71"/>
    </location>
</feature>
<reference evidence="13 14" key="1">
    <citation type="journal article" date="2022" name="Nat. Ecol. Evol.">
        <title>A masculinizing supergene underlies an exaggerated male reproductive morph in a spider.</title>
        <authorList>
            <person name="Hendrickx F."/>
            <person name="De Corte Z."/>
            <person name="Sonet G."/>
            <person name="Van Belleghem S.M."/>
            <person name="Kostlbacher S."/>
            <person name="Vangestel C."/>
        </authorList>
    </citation>
    <scope>NUCLEOTIDE SEQUENCE [LARGE SCALE GENOMIC DNA]</scope>
    <source>
        <strain evidence="13">W744_W776</strain>
    </source>
</reference>
<dbReference type="GO" id="GO:0007346">
    <property type="term" value="P:regulation of mitotic cell cycle"/>
    <property type="evidence" value="ECO:0007669"/>
    <property type="project" value="TreeGrafter"/>
</dbReference>
<dbReference type="Proteomes" id="UP000827092">
    <property type="component" value="Unassembled WGS sequence"/>
</dbReference>
<evidence type="ECO:0000256" key="11">
    <source>
        <dbReference type="ARBA" id="ARBA00032907"/>
    </source>
</evidence>
<dbReference type="AlphaFoldDB" id="A0AAV6UTP0"/>
<evidence type="ECO:0000256" key="9">
    <source>
        <dbReference type="ARBA" id="ARBA00023242"/>
    </source>
</evidence>
<dbReference type="GO" id="GO:0051301">
    <property type="term" value="P:cell division"/>
    <property type="evidence" value="ECO:0007669"/>
    <property type="project" value="UniProtKB-KW"/>
</dbReference>
<comment type="caution">
    <text evidence="13">The sequence shown here is derived from an EMBL/GenBank/DDBJ whole genome shotgun (WGS) entry which is preliminary data.</text>
</comment>
<proteinExistence type="inferred from homology"/>
<evidence type="ECO:0000256" key="8">
    <source>
        <dbReference type="ARBA" id="ARBA00023054"/>
    </source>
</evidence>
<evidence type="ECO:0000256" key="7">
    <source>
        <dbReference type="ARBA" id="ARBA00022786"/>
    </source>
</evidence>
<keyword evidence="14" id="KW-1185">Reference proteome</keyword>
<keyword evidence="8" id="KW-0175">Coiled coil</keyword>
<evidence type="ECO:0000256" key="4">
    <source>
        <dbReference type="ARBA" id="ARBA00018549"/>
    </source>
</evidence>
<protein>
    <recommendedName>
        <fullName evidence="4">Anaphase-promoting complex subunit CDC26</fullName>
    </recommendedName>
    <alternativeName>
        <fullName evidence="11">Cell division cycle protein 26 homolog</fullName>
    </alternativeName>
</protein>
<dbReference type="InterPro" id="IPR018860">
    <property type="entry name" value="APC_suCDC26"/>
</dbReference>
<keyword evidence="9" id="KW-0539">Nucleus</keyword>
<dbReference type="PANTHER" id="PTHR28579:SF1">
    <property type="entry name" value="ANAPHASE-PROMOTING COMPLEX SUBUNIT CDC26"/>
    <property type="match status" value="1"/>
</dbReference>
<keyword evidence="10" id="KW-0131">Cell cycle</keyword>
<dbReference type="GO" id="GO:0070979">
    <property type="term" value="P:protein K11-linked ubiquitination"/>
    <property type="evidence" value="ECO:0007669"/>
    <property type="project" value="TreeGrafter"/>
</dbReference>
<evidence type="ECO:0000313" key="13">
    <source>
        <dbReference type="EMBL" id="KAG8187504.1"/>
    </source>
</evidence>
<gene>
    <name evidence="13" type="ORF">JTE90_022897</name>
</gene>
<evidence type="ECO:0000256" key="12">
    <source>
        <dbReference type="SAM" id="MobiDB-lite"/>
    </source>
</evidence>
<dbReference type="PANTHER" id="PTHR28579">
    <property type="entry name" value="ANAPHASE-PROMOTING COMPLEX SUBUNIT CDC26"/>
    <property type="match status" value="1"/>
</dbReference>
<keyword evidence="6" id="KW-0498">Mitosis</keyword>
<evidence type="ECO:0000313" key="14">
    <source>
        <dbReference type="Proteomes" id="UP000827092"/>
    </source>
</evidence>
<dbReference type="EMBL" id="JAFNEN010000270">
    <property type="protein sequence ID" value="KAG8187504.1"/>
    <property type="molecule type" value="Genomic_DNA"/>
</dbReference>
<dbReference type="GO" id="GO:0005680">
    <property type="term" value="C:anaphase-promoting complex"/>
    <property type="evidence" value="ECO:0007669"/>
    <property type="project" value="InterPro"/>
</dbReference>
<comment type="pathway">
    <text evidence="2">Protein modification; protein ubiquitination.</text>
</comment>
<dbReference type="GO" id="GO:0031145">
    <property type="term" value="P:anaphase-promoting complex-dependent catabolic process"/>
    <property type="evidence" value="ECO:0007669"/>
    <property type="project" value="InterPro"/>
</dbReference>
<accession>A0AAV6UTP0</accession>
<evidence type="ECO:0000256" key="3">
    <source>
        <dbReference type="ARBA" id="ARBA00007939"/>
    </source>
</evidence>
<feature type="compositionally biased region" description="Basic and acidic residues" evidence="12">
    <location>
        <begin position="45"/>
        <end position="61"/>
    </location>
</feature>
<comment type="similarity">
    <text evidence="3">Belongs to the CDC26 family.</text>
</comment>